<feature type="transmembrane region" description="Helical" evidence="2">
    <location>
        <begin position="238"/>
        <end position="258"/>
    </location>
</feature>
<evidence type="ECO:0000313" key="3">
    <source>
        <dbReference type="EMBL" id="SIN30751.1"/>
    </source>
</evidence>
<evidence type="ECO:0000313" key="4">
    <source>
        <dbReference type="Proteomes" id="UP000185124"/>
    </source>
</evidence>
<organism evidence="3 4">
    <name type="scientific">Micromonospora cremea</name>
    <dbReference type="NCBI Taxonomy" id="709881"/>
    <lineage>
        <taxon>Bacteria</taxon>
        <taxon>Bacillati</taxon>
        <taxon>Actinomycetota</taxon>
        <taxon>Actinomycetes</taxon>
        <taxon>Micromonosporales</taxon>
        <taxon>Micromonosporaceae</taxon>
        <taxon>Micromonospora</taxon>
    </lineage>
</organism>
<feature type="transmembrane region" description="Helical" evidence="2">
    <location>
        <begin position="94"/>
        <end position="119"/>
    </location>
</feature>
<sequence>MRAEGGQPRSSVLQRVVAHPAVWSVPVMVLLVFAAMPFNDGFYEFWVNYDPQGDAQQHEWISTKRIFRYTSGVLCGQLLALLTGAALARRHAHVTALMVAVPLAVVLAGVTFVVAYPLAQSGEGSYFTTAPLDDPVLVRVLVRELAAYPLYVAAGVGLGVLLGGLARRGRWLLLALLVAVWCAATLNGLLQDDEFNAPYWLLWTAPPIAAGAAIALAALSIDVWTQPPVLMGDWGRSASAALLISAAAYALGLNLLGGMAERRRRQRRTAGTGTSSSESAHRPNPGSLGGA</sequence>
<protein>
    <submittedName>
        <fullName evidence="3">Uncharacterized protein</fullName>
    </submittedName>
</protein>
<keyword evidence="2" id="KW-0472">Membrane</keyword>
<keyword evidence="2" id="KW-1133">Transmembrane helix</keyword>
<reference evidence="4" key="1">
    <citation type="submission" date="2016-12" db="EMBL/GenBank/DDBJ databases">
        <authorList>
            <person name="Varghese N."/>
            <person name="Submissions S."/>
        </authorList>
    </citation>
    <scope>NUCLEOTIDE SEQUENCE [LARGE SCALE GENOMIC DNA]</scope>
    <source>
        <strain evidence="4">DSM 45599</strain>
    </source>
</reference>
<dbReference type="EMBL" id="FSQT01000002">
    <property type="protein sequence ID" value="SIN30751.1"/>
    <property type="molecule type" value="Genomic_DNA"/>
</dbReference>
<dbReference type="Proteomes" id="UP000185124">
    <property type="component" value="Unassembled WGS sequence"/>
</dbReference>
<dbReference type="AlphaFoldDB" id="A0A1N6A9P6"/>
<dbReference type="OrthoDB" id="3406170at2"/>
<accession>A0A1N6A9P6</accession>
<keyword evidence="2" id="KW-0812">Transmembrane</keyword>
<dbReference type="RefSeq" id="WP_143728505.1">
    <property type="nucleotide sequence ID" value="NZ_FSQT01000002.1"/>
</dbReference>
<proteinExistence type="predicted"/>
<keyword evidence="4" id="KW-1185">Reference proteome</keyword>
<feature type="region of interest" description="Disordered" evidence="1">
    <location>
        <begin position="262"/>
        <end position="291"/>
    </location>
</feature>
<evidence type="ECO:0000256" key="2">
    <source>
        <dbReference type="SAM" id="Phobius"/>
    </source>
</evidence>
<name>A0A1N6A9P6_9ACTN</name>
<feature type="transmembrane region" description="Helical" evidence="2">
    <location>
        <begin position="66"/>
        <end position="87"/>
    </location>
</feature>
<feature type="compositionally biased region" description="Low complexity" evidence="1">
    <location>
        <begin position="269"/>
        <end position="278"/>
    </location>
</feature>
<gene>
    <name evidence="3" type="ORF">SAMN04489832_5163</name>
</gene>
<evidence type="ECO:0000256" key="1">
    <source>
        <dbReference type="SAM" id="MobiDB-lite"/>
    </source>
</evidence>
<feature type="transmembrane region" description="Helical" evidence="2">
    <location>
        <begin position="21"/>
        <end position="38"/>
    </location>
</feature>
<feature type="transmembrane region" description="Helical" evidence="2">
    <location>
        <begin position="171"/>
        <end position="190"/>
    </location>
</feature>